<evidence type="ECO:0000256" key="2">
    <source>
        <dbReference type="HAMAP-Rule" id="MF_00518"/>
    </source>
</evidence>
<comment type="similarity">
    <text evidence="1 2">Belongs to the DTD family.</text>
</comment>
<dbReference type="GO" id="GO:0005737">
    <property type="term" value="C:cytoplasm"/>
    <property type="evidence" value="ECO:0007669"/>
    <property type="project" value="UniProtKB-SubCell"/>
</dbReference>
<dbReference type="GO" id="GO:0043908">
    <property type="term" value="F:Ser(Gly)-tRNA(Ala) hydrolase activity"/>
    <property type="evidence" value="ECO:0007669"/>
    <property type="project" value="UniProtKB-UniRule"/>
</dbReference>
<dbReference type="KEGG" id="thu:AC731_002870"/>
<comment type="subunit">
    <text evidence="2">Homodimer.</text>
</comment>
<dbReference type="AlphaFoldDB" id="A0A140IE00"/>
<accession>A0A140IE00</accession>
<dbReference type="InterPro" id="IPR023509">
    <property type="entry name" value="DTD-like_sf"/>
</dbReference>
<keyword evidence="4" id="KW-1185">Reference proteome</keyword>
<evidence type="ECO:0000313" key="4">
    <source>
        <dbReference type="Proteomes" id="UP000036902"/>
    </source>
</evidence>
<dbReference type="STRING" id="1134435.AC731_002870"/>
<evidence type="ECO:0000256" key="1">
    <source>
        <dbReference type="ARBA" id="ARBA00009673"/>
    </source>
</evidence>
<dbReference type="Pfam" id="PF02580">
    <property type="entry name" value="Tyr_Deacylase"/>
    <property type="match status" value="1"/>
</dbReference>
<dbReference type="GO" id="GO:0106026">
    <property type="term" value="F:Gly-tRNA(Ala) deacylase activity"/>
    <property type="evidence" value="ECO:0007669"/>
    <property type="project" value="UniProtKB-UniRule"/>
</dbReference>
<keyword evidence="2" id="KW-0378">Hydrolase</keyword>
<organism evidence="3 4">
    <name type="scientific">Thauera humireducens</name>
    <dbReference type="NCBI Taxonomy" id="1134435"/>
    <lineage>
        <taxon>Bacteria</taxon>
        <taxon>Pseudomonadati</taxon>
        <taxon>Pseudomonadota</taxon>
        <taxon>Betaproteobacteria</taxon>
        <taxon>Rhodocyclales</taxon>
        <taxon>Zoogloeaceae</taxon>
        <taxon>Thauera</taxon>
    </lineage>
</organism>
<dbReference type="Proteomes" id="UP000036902">
    <property type="component" value="Chromosome"/>
</dbReference>
<proteinExistence type="inferred from homology"/>
<dbReference type="GO" id="GO:0019478">
    <property type="term" value="P:D-amino acid catabolic process"/>
    <property type="evidence" value="ECO:0007669"/>
    <property type="project" value="UniProtKB-UniRule"/>
</dbReference>
<feature type="short sequence motif" description="Gly-cisPro motif, important for rejection of L-amino acids" evidence="2">
    <location>
        <begin position="137"/>
        <end position="138"/>
    </location>
</feature>
<keyword evidence="2" id="KW-0820">tRNA-binding</keyword>
<protein>
    <recommendedName>
        <fullName evidence="2">D-aminoacyl-tRNA deacylase</fullName>
        <shortName evidence="2">DTD</shortName>
        <ecNumber evidence="2">3.1.1.96</ecNumber>
    </recommendedName>
    <alternativeName>
        <fullName evidence="2">Gly-tRNA(Ala) deacylase</fullName>
        <ecNumber evidence="2">3.1.1.-</ecNumber>
    </alternativeName>
</protein>
<comment type="catalytic activity">
    <reaction evidence="2">
        <text>a D-aminoacyl-tRNA + H2O = a tRNA + a D-alpha-amino acid + H(+)</text>
        <dbReference type="Rhea" id="RHEA:13953"/>
        <dbReference type="Rhea" id="RHEA-COMP:10123"/>
        <dbReference type="Rhea" id="RHEA-COMP:10124"/>
        <dbReference type="ChEBI" id="CHEBI:15377"/>
        <dbReference type="ChEBI" id="CHEBI:15378"/>
        <dbReference type="ChEBI" id="CHEBI:59871"/>
        <dbReference type="ChEBI" id="CHEBI:78442"/>
        <dbReference type="ChEBI" id="CHEBI:79333"/>
        <dbReference type="EC" id="3.1.1.96"/>
    </reaction>
</comment>
<evidence type="ECO:0000313" key="3">
    <source>
        <dbReference type="EMBL" id="AMO35975.1"/>
    </source>
</evidence>
<comment type="domain">
    <text evidence="2">A Gly-cisPro motif from one monomer fits into the active site of the other monomer to allow specific chiral rejection of L-amino acids.</text>
</comment>
<dbReference type="NCBIfam" id="TIGR00256">
    <property type="entry name" value="D-aminoacyl-tRNA deacylase"/>
    <property type="match status" value="1"/>
</dbReference>
<keyword evidence="2" id="KW-0963">Cytoplasm</keyword>
<dbReference type="Gene3D" id="3.50.80.10">
    <property type="entry name" value="D-tyrosyl-tRNA(Tyr) deacylase"/>
    <property type="match status" value="1"/>
</dbReference>
<dbReference type="RefSeq" id="WP_048709121.1">
    <property type="nucleotide sequence ID" value="NZ_CP014646.1"/>
</dbReference>
<dbReference type="EMBL" id="CP014646">
    <property type="protein sequence ID" value="AMO35975.1"/>
    <property type="molecule type" value="Genomic_DNA"/>
</dbReference>
<comment type="function">
    <text evidence="2">An aminoacyl-tRNA editing enzyme that deacylates mischarged D-aminoacyl-tRNAs. Also deacylates mischarged glycyl-tRNA(Ala), protecting cells against glycine mischarging by AlaRS. Acts via tRNA-based rather than protein-based catalysis; rejects L-amino acids rather than detecting D-amino acids in the active site. By recycling D-aminoacyl-tRNA to D-amino acids and free tRNA molecules, this enzyme counteracts the toxicity associated with the formation of D-aminoacyl-tRNA entities in vivo and helps enforce protein L-homochirality.</text>
</comment>
<dbReference type="SUPFAM" id="SSF69500">
    <property type="entry name" value="DTD-like"/>
    <property type="match status" value="1"/>
</dbReference>
<keyword evidence="2" id="KW-0694">RNA-binding</keyword>
<name>A0A140IE00_9RHOO</name>
<gene>
    <name evidence="2" type="primary">dtd</name>
    <name evidence="3" type="ORF">AC731_002870</name>
</gene>
<sequence length="149" mass="15760">MLAVLQRVSEARVIVDGETIGEIGPGLLALVCAERGDTPAEADKLLAKLLKLRIFSDEAGKMNRSLQDVKGGLLIVSQFTLAADTTGGNRPSFTNAADPQTGQALYEHFVARAQVAHPVVQTGRFAADMKVQLVNDGPVTIPLRIAPSA</sequence>
<dbReference type="InterPro" id="IPR003732">
    <property type="entry name" value="Daa-tRNA_deacyls_DTD"/>
</dbReference>
<dbReference type="HAMAP" id="MF_00518">
    <property type="entry name" value="Deacylase_Dtd"/>
    <property type="match status" value="1"/>
</dbReference>
<comment type="subcellular location">
    <subcellularLocation>
        <location evidence="2">Cytoplasm</location>
    </subcellularLocation>
</comment>
<dbReference type="GO" id="GO:0000049">
    <property type="term" value="F:tRNA binding"/>
    <property type="evidence" value="ECO:0007669"/>
    <property type="project" value="UniProtKB-UniRule"/>
</dbReference>
<dbReference type="FunFam" id="3.50.80.10:FF:000001">
    <property type="entry name" value="D-aminoacyl-tRNA deacylase"/>
    <property type="match status" value="1"/>
</dbReference>
<dbReference type="GO" id="GO:0051500">
    <property type="term" value="F:D-tyrosyl-tRNA(Tyr) deacylase activity"/>
    <property type="evidence" value="ECO:0007669"/>
    <property type="project" value="TreeGrafter"/>
</dbReference>
<dbReference type="EC" id="3.1.1.96" evidence="2"/>
<reference evidence="4" key="1">
    <citation type="submission" date="2016-03" db="EMBL/GenBank/DDBJ databases">
        <authorList>
            <person name="Ma C."/>
            <person name="Zhou S."/>
            <person name="Yang G."/>
        </authorList>
    </citation>
    <scope>NUCLEOTIDE SEQUENCE [LARGE SCALE GENOMIC DNA]</scope>
    <source>
        <strain evidence="4">SgZ-1</strain>
    </source>
</reference>
<dbReference type="PANTHER" id="PTHR10472:SF5">
    <property type="entry name" value="D-AMINOACYL-TRNA DEACYLASE 1"/>
    <property type="match status" value="1"/>
</dbReference>
<comment type="catalytic activity">
    <reaction evidence="2">
        <text>glycyl-tRNA(Ala) + H2O = tRNA(Ala) + glycine + H(+)</text>
        <dbReference type="Rhea" id="RHEA:53744"/>
        <dbReference type="Rhea" id="RHEA-COMP:9657"/>
        <dbReference type="Rhea" id="RHEA-COMP:13640"/>
        <dbReference type="ChEBI" id="CHEBI:15377"/>
        <dbReference type="ChEBI" id="CHEBI:15378"/>
        <dbReference type="ChEBI" id="CHEBI:57305"/>
        <dbReference type="ChEBI" id="CHEBI:78442"/>
        <dbReference type="ChEBI" id="CHEBI:78522"/>
    </reaction>
</comment>
<dbReference type="EC" id="3.1.1.-" evidence="2"/>
<dbReference type="PANTHER" id="PTHR10472">
    <property type="entry name" value="D-TYROSYL-TRNA TYR DEACYLASE"/>
    <property type="match status" value="1"/>
</dbReference>